<name>G0UWZ5_TRYCI</name>
<dbReference type="EMBL" id="HE575323">
    <property type="protein sequence ID" value="CCC93912.1"/>
    <property type="molecule type" value="Genomic_DNA"/>
</dbReference>
<sequence>MTHLPMRSTIVAQDVRQLLQRVHQIFPYLAAQAVTGRLNAMHFSAAWGKWQNPAPPISVHSSGETEKCASDSLVAVLKRVGYSAMLWALSAFYCGVVPKSKHASVFDDENLARRINTTNVNTTSHKAAVLSSLAHVVHLPHLMTIYRCLLNICVNYIDPLEFVSPEMAVQHHRTLVSWGLMVPTPHGARGYHCHIPVTSALGLSQELCLNLYDLIPR</sequence>
<evidence type="ECO:0000313" key="1">
    <source>
        <dbReference type="EMBL" id="CCC93912.1"/>
    </source>
</evidence>
<reference evidence="1" key="1">
    <citation type="journal article" date="2012" name="Proc. Natl. Acad. Sci. U.S.A.">
        <title>Antigenic diversity is generated by distinct evolutionary mechanisms in African trypanosome species.</title>
        <authorList>
            <person name="Jackson A.P."/>
            <person name="Berry A."/>
            <person name="Aslett M."/>
            <person name="Allison H.C."/>
            <person name="Burton P."/>
            <person name="Vavrova-Anderson J."/>
            <person name="Brown R."/>
            <person name="Browne H."/>
            <person name="Corton N."/>
            <person name="Hauser H."/>
            <person name="Gamble J."/>
            <person name="Gilderthorp R."/>
            <person name="Marcello L."/>
            <person name="McQuillan J."/>
            <person name="Otto T.D."/>
            <person name="Quail M.A."/>
            <person name="Sanders M.J."/>
            <person name="van Tonder A."/>
            <person name="Ginger M.L."/>
            <person name="Field M.C."/>
            <person name="Barry J.D."/>
            <person name="Hertz-Fowler C."/>
            <person name="Berriman M."/>
        </authorList>
    </citation>
    <scope>NUCLEOTIDE SEQUENCE</scope>
    <source>
        <strain evidence="1">IL3000</strain>
    </source>
</reference>
<organism evidence="1">
    <name type="scientific">Trypanosoma congolense (strain IL3000)</name>
    <dbReference type="NCBI Taxonomy" id="1068625"/>
    <lineage>
        <taxon>Eukaryota</taxon>
        <taxon>Discoba</taxon>
        <taxon>Euglenozoa</taxon>
        <taxon>Kinetoplastea</taxon>
        <taxon>Metakinetoplastina</taxon>
        <taxon>Trypanosomatida</taxon>
        <taxon>Trypanosomatidae</taxon>
        <taxon>Trypanosoma</taxon>
        <taxon>Nannomonas</taxon>
    </lineage>
</organism>
<accession>G0UWZ5</accession>
<dbReference type="AlphaFoldDB" id="G0UWZ5"/>
<protein>
    <submittedName>
        <fullName evidence="1">Uncharacterized protein</fullName>
    </submittedName>
</protein>
<dbReference type="VEuPathDB" id="TriTrypDB:TcIL3000_10_6850"/>
<gene>
    <name evidence="1" type="ORF">TCIL3000_10_6850</name>
</gene>
<proteinExistence type="predicted"/>